<dbReference type="AlphaFoldDB" id="A0A5K3FMS3"/>
<feature type="coiled-coil region" evidence="1">
    <location>
        <begin position="1"/>
        <end position="77"/>
    </location>
</feature>
<protein>
    <submittedName>
        <fullName evidence="2">CENPF protein</fullName>
    </submittedName>
</protein>
<proteinExistence type="predicted"/>
<keyword evidence="1" id="KW-0175">Coiled coil</keyword>
<evidence type="ECO:0000313" key="2">
    <source>
        <dbReference type="WBParaSite" id="MCU_009058-RA"/>
    </source>
</evidence>
<reference evidence="2" key="1">
    <citation type="submission" date="2019-11" db="UniProtKB">
        <authorList>
            <consortium name="WormBaseParasite"/>
        </authorList>
    </citation>
    <scope>IDENTIFICATION</scope>
</reference>
<sequence>EAQLESQCKNLRLALSELELKYSHNEQQRTDLERKLKDAEEQNALQFGLLTDSRKNMQAQQGILEALEEKSQQMSSRLSTVSI</sequence>
<organism evidence="2">
    <name type="scientific">Mesocestoides corti</name>
    <name type="common">Flatworm</name>
    <dbReference type="NCBI Taxonomy" id="53468"/>
    <lineage>
        <taxon>Eukaryota</taxon>
        <taxon>Metazoa</taxon>
        <taxon>Spiralia</taxon>
        <taxon>Lophotrochozoa</taxon>
        <taxon>Platyhelminthes</taxon>
        <taxon>Cestoda</taxon>
        <taxon>Eucestoda</taxon>
        <taxon>Cyclophyllidea</taxon>
        <taxon>Mesocestoididae</taxon>
        <taxon>Mesocestoides</taxon>
    </lineage>
</organism>
<dbReference type="WBParaSite" id="MCU_009058-RA">
    <property type="protein sequence ID" value="MCU_009058-RA"/>
    <property type="gene ID" value="MCU_009058"/>
</dbReference>
<evidence type="ECO:0000256" key="1">
    <source>
        <dbReference type="SAM" id="Coils"/>
    </source>
</evidence>
<accession>A0A5K3FMS3</accession>
<name>A0A5K3FMS3_MESCO</name>